<sequence length="525" mass="58061">MILAIVLALVAFAYAVPSPVVSRNASLNASQFEVKSLPGANFLSPSWAGLILVFGTADGNSLFFWLFEAENRAYDDNLVIWLNGGPGCSSLIGFFLENGPTKLGHALYVDQPVGSGFSTASQPNPVNNNERITSDFYSWLKAFYQVFPHLLEKKMHLMGESYAGVYLPYFASRIMENHDSLAVNLTSISIGNGILDNNTAMTDVTVGSFMKLNAERLGMPQNILDTFSAADRTCGFDSVLEQGSKYPPPQAPINILGNPEHLNFKRQAHGNKLSARRFGPEAECDLKPNTSAAVTSSILNSTCYGSCATFSTAGDYLDTLSESRGDIWFNFYNINYNCTAIDPTAKLTTYLNRADVQKALNVPQYSRRNGTYPFQSCNHKLIQSLTPPYSQSEPPAYSVLPTLISKHKIPVHIYHGALDMLVNHVGAELVLQNMTWNGQQGFQQRPNKPFGTMTTTTTQISPRWRGERKWATAADEKNNTRPAAGVWTEERGLLYHLFHEAGHGVPMDQPEHMFNYVRDVVVGRT</sequence>
<dbReference type="Proteomes" id="UP000224634">
    <property type="component" value="Unassembled WGS sequence"/>
</dbReference>
<evidence type="ECO:0000256" key="12">
    <source>
        <dbReference type="ARBA" id="ARBA00023136"/>
    </source>
</evidence>
<evidence type="ECO:0000256" key="15">
    <source>
        <dbReference type="RuleBase" id="RU361156"/>
    </source>
</evidence>
<keyword evidence="13" id="KW-0325">Glycoprotein</keyword>
<dbReference type="OrthoDB" id="443318at2759"/>
<evidence type="ECO:0000313" key="19">
    <source>
        <dbReference type="Proteomes" id="UP000224634"/>
    </source>
</evidence>
<keyword evidence="4 15" id="KW-0121">Carboxypeptidase</keyword>
<evidence type="ECO:0000313" key="18">
    <source>
        <dbReference type="EMBL" id="PGH27498.1"/>
    </source>
</evidence>
<dbReference type="Pfam" id="PF00450">
    <property type="entry name" value="Peptidase_S10"/>
    <property type="match status" value="1"/>
</dbReference>
<evidence type="ECO:0000256" key="1">
    <source>
        <dbReference type="ARBA" id="ARBA00001003"/>
    </source>
</evidence>
<comment type="similarity">
    <text evidence="3 15">Belongs to the peptidase S10 family.</text>
</comment>
<evidence type="ECO:0000256" key="17">
    <source>
        <dbReference type="SAM" id="SignalP"/>
    </source>
</evidence>
<organism evidence="18 19">
    <name type="scientific">Polytolypa hystricis (strain UAMH7299)</name>
    <dbReference type="NCBI Taxonomy" id="1447883"/>
    <lineage>
        <taxon>Eukaryota</taxon>
        <taxon>Fungi</taxon>
        <taxon>Dikarya</taxon>
        <taxon>Ascomycota</taxon>
        <taxon>Pezizomycotina</taxon>
        <taxon>Eurotiomycetes</taxon>
        <taxon>Eurotiomycetidae</taxon>
        <taxon>Onygenales</taxon>
        <taxon>Onygenales incertae sedis</taxon>
        <taxon>Polytolypa</taxon>
    </lineage>
</organism>
<comment type="caution">
    <text evidence="18">The sequence shown here is derived from an EMBL/GenBank/DDBJ whole genome shotgun (WGS) entry which is preliminary data.</text>
</comment>
<keyword evidence="12 16" id="KW-0472">Membrane</keyword>
<dbReference type="InterPro" id="IPR001563">
    <property type="entry name" value="Peptidase_S10"/>
</dbReference>
<accession>A0A2B7Z2Z6</accession>
<comment type="subcellular location">
    <subcellularLocation>
        <location evidence="2">Golgi apparatus</location>
        <location evidence="2">trans-Golgi network membrane</location>
        <topology evidence="2">Single-pass type I membrane protein</topology>
    </subcellularLocation>
</comment>
<evidence type="ECO:0000256" key="9">
    <source>
        <dbReference type="ARBA" id="ARBA00022801"/>
    </source>
</evidence>
<feature type="transmembrane region" description="Helical" evidence="16">
    <location>
        <begin position="78"/>
        <end position="96"/>
    </location>
</feature>
<evidence type="ECO:0000256" key="8">
    <source>
        <dbReference type="ARBA" id="ARBA00022729"/>
    </source>
</evidence>
<gene>
    <name evidence="18" type="ORF">AJ80_00739</name>
</gene>
<comment type="function">
    <text evidence="14">Protease with a carboxypeptidase B-like function involved in the C-terminal processing of the lysine and arginine residues from protein precursors. Promotes cell fusion and is involved in the programmed cell death.</text>
</comment>
<dbReference type="EC" id="3.4.16.-" evidence="15"/>
<proteinExistence type="inferred from homology"/>
<evidence type="ECO:0000256" key="13">
    <source>
        <dbReference type="ARBA" id="ARBA00023180"/>
    </source>
</evidence>
<evidence type="ECO:0000256" key="4">
    <source>
        <dbReference type="ARBA" id="ARBA00022645"/>
    </source>
</evidence>
<dbReference type="GO" id="GO:0006508">
    <property type="term" value="P:proteolysis"/>
    <property type="evidence" value="ECO:0007669"/>
    <property type="project" value="UniProtKB-KW"/>
</dbReference>
<dbReference type="GO" id="GO:0006915">
    <property type="term" value="P:apoptotic process"/>
    <property type="evidence" value="ECO:0007669"/>
    <property type="project" value="UniProtKB-KW"/>
</dbReference>
<dbReference type="SUPFAM" id="SSF53474">
    <property type="entry name" value="alpha/beta-Hydrolases"/>
    <property type="match status" value="1"/>
</dbReference>
<keyword evidence="19" id="KW-1185">Reference proteome</keyword>
<feature type="transmembrane region" description="Helical" evidence="16">
    <location>
        <begin position="46"/>
        <end position="66"/>
    </location>
</feature>
<protein>
    <recommendedName>
        <fullName evidence="15">Carboxypeptidase</fullName>
        <ecNumber evidence="15">3.4.16.-</ecNumber>
    </recommendedName>
</protein>
<dbReference type="PRINTS" id="PR00724">
    <property type="entry name" value="CRBOXYPTASEC"/>
</dbReference>
<dbReference type="EMBL" id="PDNA01000006">
    <property type="protein sequence ID" value="PGH27498.1"/>
    <property type="molecule type" value="Genomic_DNA"/>
</dbReference>
<keyword evidence="5 15" id="KW-0645">Protease</keyword>
<dbReference type="GO" id="GO:0005802">
    <property type="term" value="C:trans-Golgi network"/>
    <property type="evidence" value="ECO:0007669"/>
    <property type="project" value="TreeGrafter"/>
</dbReference>
<dbReference type="InterPro" id="IPR029058">
    <property type="entry name" value="AB_hydrolase_fold"/>
</dbReference>
<keyword evidence="6 16" id="KW-0812">Transmembrane</keyword>
<name>A0A2B7Z2Z6_POLH7</name>
<dbReference type="InterPro" id="IPR018202">
    <property type="entry name" value="Ser_caboxypep_ser_AS"/>
</dbReference>
<reference evidence="18 19" key="1">
    <citation type="submission" date="2017-10" db="EMBL/GenBank/DDBJ databases">
        <title>Comparative genomics in systemic dimorphic fungi from Ajellomycetaceae.</title>
        <authorList>
            <person name="Munoz J.F."/>
            <person name="Mcewen J.G."/>
            <person name="Clay O.K."/>
            <person name="Cuomo C.A."/>
        </authorList>
    </citation>
    <scope>NUCLEOTIDE SEQUENCE [LARGE SCALE GENOMIC DNA]</scope>
    <source>
        <strain evidence="18 19">UAMH7299</strain>
    </source>
</reference>
<evidence type="ECO:0000256" key="10">
    <source>
        <dbReference type="ARBA" id="ARBA00022989"/>
    </source>
</evidence>
<dbReference type="AlphaFoldDB" id="A0A2B7Z2Z6"/>
<keyword evidence="8 17" id="KW-0732">Signal</keyword>
<keyword evidence="11" id="KW-0333">Golgi apparatus</keyword>
<keyword evidence="10 16" id="KW-1133">Transmembrane helix</keyword>
<evidence type="ECO:0000256" key="11">
    <source>
        <dbReference type="ARBA" id="ARBA00023034"/>
    </source>
</evidence>
<evidence type="ECO:0000256" key="2">
    <source>
        <dbReference type="ARBA" id="ARBA00004393"/>
    </source>
</evidence>
<evidence type="ECO:0000256" key="16">
    <source>
        <dbReference type="SAM" id="Phobius"/>
    </source>
</evidence>
<dbReference type="PANTHER" id="PTHR11802">
    <property type="entry name" value="SERINE PROTEASE FAMILY S10 SERINE CARBOXYPEPTIDASE"/>
    <property type="match status" value="1"/>
</dbReference>
<evidence type="ECO:0000256" key="5">
    <source>
        <dbReference type="ARBA" id="ARBA00022670"/>
    </source>
</evidence>
<dbReference type="PANTHER" id="PTHR11802:SF190">
    <property type="entry name" value="PHEROMONE-PROCESSING CARBOXYPEPTIDASE KEX1"/>
    <property type="match status" value="1"/>
</dbReference>
<dbReference type="Gene3D" id="3.40.50.1820">
    <property type="entry name" value="alpha/beta hydrolase"/>
    <property type="match status" value="1"/>
</dbReference>
<evidence type="ECO:0000256" key="7">
    <source>
        <dbReference type="ARBA" id="ARBA00022703"/>
    </source>
</evidence>
<feature type="chain" id="PRO_5012405906" description="Carboxypeptidase" evidence="17">
    <location>
        <begin position="16"/>
        <end position="525"/>
    </location>
</feature>
<dbReference type="PROSITE" id="PS00131">
    <property type="entry name" value="CARBOXYPEPT_SER_SER"/>
    <property type="match status" value="1"/>
</dbReference>
<evidence type="ECO:0000256" key="3">
    <source>
        <dbReference type="ARBA" id="ARBA00009431"/>
    </source>
</evidence>
<keyword evidence="7" id="KW-0053">Apoptosis</keyword>
<dbReference type="GO" id="GO:0004185">
    <property type="term" value="F:serine-type carboxypeptidase activity"/>
    <property type="evidence" value="ECO:0007669"/>
    <property type="project" value="UniProtKB-UniRule"/>
</dbReference>
<comment type="catalytic activity">
    <reaction evidence="1">
        <text>Preferential release of a C-terminal arginine or lysine residue.</text>
        <dbReference type="EC" id="3.4.16.6"/>
    </reaction>
</comment>
<feature type="signal peptide" evidence="17">
    <location>
        <begin position="1"/>
        <end position="15"/>
    </location>
</feature>
<evidence type="ECO:0000256" key="6">
    <source>
        <dbReference type="ARBA" id="ARBA00022692"/>
    </source>
</evidence>
<dbReference type="STRING" id="1447883.A0A2B7Z2Z6"/>
<keyword evidence="9 15" id="KW-0378">Hydrolase</keyword>
<evidence type="ECO:0000256" key="14">
    <source>
        <dbReference type="ARBA" id="ARBA00037042"/>
    </source>
</evidence>